<dbReference type="InterPro" id="IPR011761">
    <property type="entry name" value="ATP-grasp"/>
</dbReference>
<evidence type="ECO:0000313" key="6">
    <source>
        <dbReference type="EMBL" id="MBC2868604.1"/>
    </source>
</evidence>
<gene>
    <name evidence="6" type="ORF">H1R13_27655</name>
</gene>
<dbReference type="SUPFAM" id="SSF56059">
    <property type="entry name" value="Glutathione synthetase ATP-binding domain-like"/>
    <property type="match status" value="1"/>
</dbReference>
<evidence type="ECO:0000313" key="7">
    <source>
        <dbReference type="Proteomes" id="UP000517694"/>
    </source>
</evidence>
<dbReference type="EMBL" id="JACMHY010000013">
    <property type="protein sequence ID" value="MBC2868604.1"/>
    <property type="molecule type" value="Genomic_DNA"/>
</dbReference>
<dbReference type="Pfam" id="PF13535">
    <property type="entry name" value="ATP-grasp_4"/>
    <property type="match status" value="1"/>
</dbReference>
<feature type="domain" description="ATP-grasp" evidence="5">
    <location>
        <begin position="117"/>
        <end position="316"/>
    </location>
</feature>
<dbReference type="GO" id="GO:0016874">
    <property type="term" value="F:ligase activity"/>
    <property type="evidence" value="ECO:0007669"/>
    <property type="project" value="UniProtKB-KW"/>
</dbReference>
<dbReference type="SMART" id="SM01209">
    <property type="entry name" value="GARS_A"/>
    <property type="match status" value="1"/>
</dbReference>
<keyword evidence="2 4" id="KW-0547">Nucleotide-binding</keyword>
<dbReference type="PANTHER" id="PTHR43585">
    <property type="entry name" value="FUMIPYRROLE BIOSYNTHESIS PROTEIN C"/>
    <property type="match status" value="1"/>
</dbReference>
<evidence type="ECO:0000256" key="2">
    <source>
        <dbReference type="ARBA" id="ARBA00022741"/>
    </source>
</evidence>
<evidence type="ECO:0000256" key="3">
    <source>
        <dbReference type="ARBA" id="ARBA00022840"/>
    </source>
</evidence>
<evidence type="ECO:0000256" key="4">
    <source>
        <dbReference type="PROSITE-ProRule" id="PRU00409"/>
    </source>
</evidence>
<dbReference type="Gene3D" id="3.40.50.20">
    <property type="match status" value="1"/>
</dbReference>
<dbReference type="AlphaFoldDB" id="A0A7X1I4F4"/>
<keyword evidence="7" id="KW-1185">Reference proteome</keyword>
<evidence type="ECO:0000259" key="5">
    <source>
        <dbReference type="PROSITE" id="PS50975"/>
    </source>
</evidence>
<dbReference type="Proteomes" id="UP000517694">
    <property type="component" value="Unassembled WGS sequence"/>
</dbReference>
<dbReference type="Gene3D" id="3.30.470.20">
    <property type="entry name" value="ATP-grasp fold, B domain"/>
    <property type="match status" value="1"/>
</dbReference>
<dbReference type="InterPro" id="IPR052032">
    <property type="entry name" value="ATP-dep_AA_Ligase"/>
</dbReference>
<sequence>MSMPVLLLEAAGPESEALARTAAASGHPVHAVTDAATLATYPRDLRRLLTGCLVTDFAQPRQACKDITGYGHRIGVKALLTVNEYLTDLAARASAALRLPGNDPERAAAARSKALMAAAFQAGHVAAPSTTITDNLRQVRATAAEVGFPCVVKPADGAGSAGVTVVTSEEELEAAWHAARTAKPMYGMPRDERVLIQEYVKGREFSVESLTQHGTTTHLCITRKHTTRGVHRVELGHALPAHLPPAAERALLDQADRAIAAVGVRNGATHTELVLRPDGRATVLEIGARLGAGHIGVLIQHALGLDPWRALWDIALGHPPTLTPARSGYATVRFLTTPHEGRLVAVTGLPEVTSTIPAVVVRAPVGAGVGPATSNRGRLGHVIVTGHHPHTVDDQADQILRQITVTVDQGNRT</sequence>
<organism evidence="6 7">
    <name type="scientific">Streptomyces mexicanus</name>
    <dbReference type="NCBI Taxonomy" id="178566"/>
    <lineage>
        <taxon>Bacteria</taxon>
        <taxon>Bacillati</taxon>
        <taxon>Actinomycetota</taxon>
        <taxon>Actinomycetes</taxon>
        <taxon>Kitasatosporales</taxon>
        <taxon>Streptomycetaceae</taxon>
        <taxon>Streptomyces</taxon>
    </lineage>
</organism>
<proteinExistence type="predicted"/>
<name>A0A7X1I4F4_9ACTN</name>
<protein>
    <submittedName>
        <fullName evidence="6">ATP-grasp domain-containing protein</fullName>
    </submittedName>
</protein>
<dbReference type="GO" id="GO:0046872">
    <property type="term" value="F:metal ion binding"/>
    <property type="evidence" value="ECO:0007669"/>
    <property type="project" value="InterPro"/>
</dbReference>
<comment type="caution">
    <text evidence="6">The sequence shown here is derived from an EMBL/GenBank/DDBJ whole genome shotgun (WGS) entry which is preliminary data.</text>
</comment>
<dbReference type="Pfam" id="PF18603">
    <property type="entry name" value="LAL_C2"/>
    <property type="match status" value="1"/>
</dbReference>
<evidence type="ECO:0000256" key="1">
    <source>
        <dbReference type="ARBA" id="ARBA00022598"/>
    </source>
</evidence>
<reference evidence="6 7" key="1">
    <citation type="submission" date="2020-08" db="EMBL/GenBank/DDBJ databases">
        <title>Whole-Genome Sequence of French Clinical Streptomyces mexicanus Strain Q0842.</title>
        <authorList>
            <person name="Boxberger M."/>
            <person name="La Scola B."/>
        </authorList>
    </citation>
    <scope>NUCLEOTIDE SEQUENCE [LARGE SCALE GENOMIC DNA]</scope>
    <source>
        <strain evidence="6 7">Marseille-Q0842</strain>
    </source>
</reference>
<dbReference type="InterPro" id="IPR013815">
    <property type="entry name" value="ATP_grasp_subdomain_1"/>
</dbReference>
<dbReference type="InterPro" id="IPR040570">
    <property type="entry name" value="LAL_C2"/>
</dbReference>
<keyword evidence="3 4" id="KW-0067">ATP-binding</keyword>
<dbReference type="GO" id="GO:0005524">
    <property type="term" value="F:ATP binding"/>
    <property type="evidence" value="ECO:0007669"/>
    <property type="project" value="UniProtKB-UniRule"/>
</dbReference>
<dbReference type="Gene3D" id="3.30.1490.20">
    <property type="entry name" value="ATP-grasp fold, A domain"/>
    <property type="match status" value="1"/>
</dbReference>
<dbReference type="PANTHER" id="PTHR43585:SF2">
    <property type="entry name" value="ATP-GRASP ENZYME FSQD"/>
    <property type="match status" value="1"/>
</dbReference>
<dbReference type="PROSITE" id="PS50975">
    <property type="entry name" value="ATP_GRASP"/>
    <property type="match status" value="1"/>
</dbReference>
<accession>A0A7X1I4F4</accession>
<keyword evidence="1" id="KW-0436">Ligase</keyword>